<organism evidence="2 3">
    <name type="scientific">Actinokineospora spheciospongiae</name>
    <dbReference type="NCBI Taxonomy" id="909613"/>
    <lineage>
        <taxon>Bacteria</taxon>
        <taxon>Bacillati</taxon>
        <taxon>Actinomycetota</taxon>
        <taxon>Actinomycetes</taxon>
        <taxon>Pseudonocardiales</taxon>
        <taxon>Pseudonocardiaceae</taxon>
        <taxon>Actinokineospora</taxon>
    </lineage>
</organism>
<keyword evidence="2" id="KW-0132">Cell division</keyword>
<dbReference type="EMBL" id="AYXG01000122">
    <property type="protein sequence ID" value="EWC61261.1"/>
    <property type="molecule type" value="Genomic_DNA"/>
</dbReference>
<keyword evidence="3" id="KW-1185">Reference proteome</keyword>
<feature type="transmembrane region" description="Helical" evidence="1">
    <location>
        <begin position="109"/>
        <end position="129"/>
    </location>
</feature>
<dbReference type="PANTHER" id="PTHR22683:SF41">
    <property type="entry name" value="DNA TRANSLOCASE FTSK"/>
    <property type="match status" value="1"/>
</dbReference>
<dbReference type="AlphaFoldDB" id="W7IXR1"/>
<sequence>MNGDNSPVRAVLDAELVDEDAPVSVRPGWWARRAPLWLTSRPHRAQMLRDLAWAVLRSPWRFLGAVVRGLVAALRWWRGWVTVRDYREAAEGSEKLADKFEAIRALTLFRWKVTGALVAVVAVVGLVVRLVYGDWVLWLLGGIGAVGLAVLGRRKEGSPGRKAVLGGPRALTWTMDPQVLVDAFRDAKLIGKDETLRLVERAMRVGEGWAVTVDLPATRKAADVIRNREALASALAVDEVQLSVERVRGNGGHAGRVAMWVADQDPYATPPLSTPLLDAPRWDAWRAVPFGRDARDRRVDLPLVWTSMLVGAIPRQGKTFAARLAAAGLILDPYTRLYVADFKAGKDWDAAGAVAHRFMSGDESEHVLALLGWLIELVSEVQGRYRRMRELDDVVCPESKVTPAMSRDVALGMPITALFIDEVQVPLEDRTPVKVQDKKLTAGEYVGELLTWLAKKGPAAGIVLVLATQRPDSKTIPSGLRAVLGSRFALRVMDWRDSNIVLGEQMNTRGYDSSRLLASHKGVGILRPDGETQAGAEVLALTVRTYYMPNEDWRTICQRGRALREAAGTLTGHAAGQDTAPVLDHAAVAKAIGAGTGTNQPVWRPDGLPEPLAEVVAYLGEDIEVRDFVPTAELAEVLKADPTAFARQMAALDCKPTRNRTPMDDGEVRRVRGYFTEDIRTAVARARRGDFGSLVEAGPDSA</sequence>
<dbReference type="SUPFAM" id="SSF52540">
    <property type="entry name" value="P-loop containing nucleoside triphosphate hydrolases"/>
    <property type="match status" value="1"/>
</dbReference>
<dbReference type="PANTHER" id="PTHR22683">
    <property type="entry name" value="SPORULATION PROTEIN RELATED"/>
    <property type="match status" value="1"/>
</dbReference>
<keyword evidence="2" id="KW-0131">Cell cycle</keyword>
<name>W7IXR1_9PSEU</name>
<dbReference type="GO" id="GO:0051301">
    <property type="term" value="P:cell division"/>
    <property type="evidence" value="ECO:0007669"/>
    <property type="project" value="UniProtKB-KW"/>
</dbReference>
<dbReference type="eggNOG" id="COG1674">
    <property type="taxonomic scope" value="Bacteria"/>
</dbReference>
<dbReference type="RefSeq" id="WP_052021270.1">
    <property type="nucleotide sequence ID" value="NZ_AYXG01000122.1"/>
</dbReference>
<dbReference type="InterPro" id="IPR050206">
    <property type="entry name" value="FtsK/SpoIIIE/SftA"/>
</dbReference>
<keyword evidence="1" id="KW-1133">Transmembrane helix</keyword>
<dbReference type="PATRIC" id="fig|909613.9.peg.3448"/>
<reference evidence="2 3" key="1">
    <citation type="journal article" date="2014" name="Genome Announc.">
        <title>Draft Genome Sequence of the Antitrypanosomally Active Sponge-Associated Bacterium Actinokineospora sp. Strain EG49.</title>
        <authorList>
            <person name="Harjes J."/>
            <person name="Ryu T."/>
            <person name="Abdelmohsen U.R."/>
            <person name="Moitinho-Silva L."/>
            <person name="Horn H."/>
            <person name="Ravasi T."/>
            <person name="Hentschel U."/>
        </authorList>
    </citation>
    <scope>NUCLEOTIDE SEQUENCE [LARGE SCALE GENOMIC DNA]</scope>
    <source>
        <strain evidence="2 3">EG49</strain>
    </source>
</reference>
<protein>
    <submittedName>
        <fullName evidence="2">Cell division FtsK/SpoIIIE protein</fullName>
    </submittedName>
</protein>
<dbReference type="STRING" id="909613.UO65_3448"/>
<comment type="caution">
    <text evidence="2">The sequence shown here is derived from an EMBL/GenBank/DDBJ whole genome shotgun (WGS) entry which is preliminary data.</text>
</comment>
<dbReference type="Proteomes" id="UP000019277">
    <property type="component" value="Unassembled WGS sequence"/>
</dbReference>
<accession>W7IXR1</accession>
<evidence type="ECO:0000256" key="1">
    <source>
        <dbReference type="SAM" id="Phobius"/>
    </source>
</evidence>
<keyword evidence="1" id="KW-0472">Membrane</keyword>
<dbReference type="Gene3D" id="3.40.50.300">
    <property type="entry name" value="P-loop containing nucleotide triphosphate hydrolases"/>
    <property type="match status" value="1"/>
</dbReference>
<proteinExistence type="predicted"/>
<feature type="transmembrane region" description="Helical" evidence="1">
    <location>
        <begin position="135"/>
        <end position="152"/>
    </location>
</feature>
<gene>
    <name evidence="2" type="ORF">UO65_3448</name>
</gene>
<evidence type="ECO:0000313" key="3">
    <source>
        <dbReference type="Proteomes" id="UP000019277"/>
    </source>
</evidence>
<dbReference type="InterPro" id="IPR027417">
    <property type="entry name" value="P-loop_NTPase"/>
</dbReference>
<keyword evidence="1" id="KW-0812">Transmembrane</keyword>
<dbReference type="OrthoDB" id="3315716at2"/>
<evidence type="ECO:0000313" key="2">
    <source>
        <dbReference type="EMBL" id="EWC61261.1"/>
    </source>
</evidence>